<dbReference type="EMBL" id="LR796554">
    <property type="protein sequence ID" value="CAB4151709.1"/>
    <property type="molecule type" value="Genomic_DNA"/>
</dbReference>
<dbReference type="EMBL" id="LR796322">
    <property type="protein sequence ID" value="CAB4136377.1"/>
    <property type="molecule type" value="Genomic_DNA"/>
</dbReference>
<comment type="cofactor">
    <cofactor evidence="1">
        <name>Mg(2+)</name>
        <dbReference type="ChEBI" id="CHEBI:18420"/>
    </cofactor>
</comment>
<protein>
    <submittedName>
        <fullName evidence="5">GrpIintron_endo, group I intron endonuclease</fullName>
    </submittedName>
</protein>
<dbReference type="SUPFAM" id="SSF82771">
    <property type="entry name" value="GIY-YIG endonuclease"/>
    <property type="match status" value="1"/>
</dbReference>
<evidence type="ECO:0000256" key="1">
    <source>
        <dbReference type="ARBA" id="ARBA00001946"/>
    </source>
</evidence>
<feature type="domain" description="GIY-YIG" evidence="3">
    <location>
        <begin position="1"/>
        <end position="82"/>
    </location>
</feature>
<evidence type="ECO:0000256" key="2">
    <source>
        <dbReference type="ARBA" id="ARBA00022842"/>
    </source>
</evidence>
<dbReference type="Pfam" id="PF01541">
    <property type="entry name" value="GIY-YIG"/>
    <property type="match status" value="1"/>
</dbReference>
<dbReference type="Gene3D" id="3.40.1440.10">
    <property type="entry name" value="GIY-YIG endonuclease"/>
    <property type="match status" value="1"/>
</dbReference>
<dbReference type="GO" id="GO:0004519">
    <property type="term" value="F:endonuclease activity"/>
    <property type="evidence" value="ECO:0007669"/>
    <property type="project" value="UniProtKB-KW"/>
</dbReference>
<proteinExistence type="predicted"/>
<reference evidence="5" key="1">
    <citation type="submission" date="2020-04" db="EMBL/GenBank/DDBJ databases">
        <authorList>
            <person name="Chiriac C."/>
            <person name="Salcher M."/>
            <person name="Ghai R."/>
            <person name="Kavagutti S V."/>
        </authorList>
    </citation>
    <scope>NUCLEOTIDE SEQUENCE</scope>
</reference>
<dbReference type="PROSITE" id="PS50164">
    <property type="entry name" value="GIY_YIG"/>
    <property type="match status" value="1"/>
</dbReference>
<dbReference type="InterPro" id="IPR006350">
    <property type="entry name" value="Intron_endoG1"/>
</dbReference>
<evidence type="ECO:0000313" key="4">
    <source>
        <dbReference type="EMBL" id="CAB4136377.1"/>
    </source>
</evidence>
<accession>A0A6J5N7K9</accession>
<keyword evidence="5" id="KW-0378">Hydrolase</keyword>
<evidence type="ECO:0000259" key="3">
    <source>
        <dbReference type="PROSITE" id="PS50164"/>
    </source>
</evidence>
<gene>
    <name evidence="4" type="ORF">UFOVP304_3</name>
    <name evidence="5" type="ORF">UFOVP584_30</name>
</gene>
<keyword evidence="5" id="KW-0255">Endonuclease</keyword>
<evidence type="ECO:0000313" key="5">
    <source>
        <dbReference type="EMBL" id="CAB4151709.1"/>
    </source>
</evidence>
<name>A0A6J5N7K9_9CAUD</name>
<dbReference type="NCBIfam" id="TIGR01453">
    <property type="entry name" value="grpIintron_endo"/>
    <property type="match status" value="1"/>
</dbReference>
<keyword evidence="5" id="KW-0540">Nuclease</keyword>
<dbReference type="SMART" id="SM00465">
    <property type="entry name" value="GIYc"/>
    <property type="match status" value="1"/>
</dbReference>
<sequence length="182" mass="21662">MIGIYKITNPLGEVYVGQSRKIQRRKNEHFSNKECKHFKLKESFLRYGKEKHIFEVIEECSIKLLNERERYWQEYYNVLNIGLNCILTKTNDKYAILCKDSINRIKNKNKGRKQSEIEKTKRLGLNTKIIIDINTGVFYKDAKEVSDLYNINKSTLVSWLNTTKKNKSQFRYALDNGIYNKY</sequence>
<dbReference type="InterPro" id="IPR000305">
    <property type="entry name" value="GIY-YIG_endonuc"/>
</dbReference>
<organism evidence="5">
    <name type="scientific">uncultured Caudovirales phage</name>
    <dbReference type="NCBI Taxonomy" id="2100421"/>
    <lineage>
        <taxon>Viruses</taxon>
        <taxon>Duplodnaviria</taxon>
        <taxon>Heunggongvirae</taxon>
        <taxon>Uroviricota</taxon>
        <taxon>Caudoviricetes</taxon>
        <taxon>Peduoviridae</taxon>
        <taxon>Maltschvirus</taxon>
        <taxon>Maltschvirus maltsch</taxon>
    </lineage>
</organism>
<keyword evidence="2" id="KW-0460">Magnesium</keyword>
<dbReference type="InterPro" id="IPR035901">
    <property type="entry name" value="GIY-YIG_endonuc_sf"/>
</dbReference>